<gene>
    <name evidence="1" type="ORF">HXL70_08205</name>
</gene>
<protein>
    <submittedName>
        <fullName evidence="1">Abi family protein</fullName>
    </submittedName>
</protein>
<dbReference type="EMBL" id="JABZMK010000080">
    <property type="protein sequence ID" value="MBF1130004.1"/>
    <property type="molecule type" value="Genomic_DNA"/>
</dbReference>
<sequence length="92" mass="10990">MNKLKLSYEGQINHLKSKGILFNKVSETKALEYLKLNNNFFKLKSYRKDFNKNKSKDQYVHLEFAYLSDLSIIDTRLRMIILEMALNIEHFT</sequence>
<evidence type="ECO:0000313" key="2">
    <source>
        <dbReference type="Proteomes" id="UP000757890"/>
    </source>
</evidence>
<dbReference type="InterPro" id="IPR011664">
    <property type="entry name" value="Abi_system_AbiD/AbiF-like"/>
</dbReference>
<accession>A0A930FPR5</accession>
<dbReference type="Proteomes" id="UP000757890">
    <property type="component" value="Unassembled WGS sequence"/>
</dbReference>
<proteinExistence type="predicted"/>
<name>A0A930FPR5_9FIRM</name>
<dbReference type="AlphaFoldDB" id="A0A930FPR5"/>
<dbReference type="Pfam" id="PF07751">
    <property type="entry name" value="Abi_2"/>
    <property type="match status" value="1"/>
</dbReference>
<organism evidence="1 2">
    <name type="scientific">Dialister invisus</name>
    <dbReference type="NCBI Taxonomy" id="218538"/>
    <lineage>
        <taxon>Bacteria</taxon>
        <taxon>Bacillati</taxon>
        <taxon>Bacillota</taxon>
        <taxon>Negativicutes</taxon>
        <taxon>Veillonellales</taxon>
        <taxon>Veillonellaceae</taxon>
        <taxon>Dialister</taxon>
    </lineage>
</organism>
<reference evidence="1" key="1">
    <citation type="submission" date="2020-04" db="EMBL/GenBank/DDBJ databases">
        <title>Deep metagenomics examines the oral microbiome during advanced dental caries in children, revealing novel taxa and co-occurrences with host molecules.</title>
        <authorList>
            <person name="Baker J.L."/>
            <person name="Morton J.T."/>
            <person name="Dinis M."/>
            <person name="Alvarez R."/>
            <person name="Tran N.C."/>
            <person name="Knight R."/>
            <person name="Edlund A."/>
        </authorList>
    </citation>
    <scope>NUCLEOTIDE SEQUENCE</scope>
    <source>
        <strain evidence="1">JCVI_32_bin.14</strain>
    </source>
</reference>
<feature type="non-terminal residue" evidence="1">
    <location>
        <position position="92"/>
    </location>
</feature>
<evidence type="ECO:0000313" key="1">
    <source>
        <dbReference type="EMBL" id="MBF1130004.1"/>
    </source>
</evidence>
<comment type="caution">
    <text evidence="1">The sequence shown here is derived from an EMBL/GenBank/DDBJ whole genome shotgun (WGS) entry which is preliminary data.</text>
</comment>